<protein>
    <submittedName>
        <fullName evidence="4">T9SS type A sorting domain-containing protein</fullName>
    </submittedName>
</protein>
<feature type="domain" description="Secretion system C-terminal sorting" evidence="2">
    <location>
        <begin position="793"/>
        <end position="867"/>
    </location>
</feature>
<evidence type="ECO:0000313" key="4">
    <source>
        <dbReference type="EMBL" id="MCL6294474.1"/>
    </source>
</evidence>
<evidence type="ECO:0000259" key="2">
    <source>
        <dbReference type="Pfam" id="PF18962"/>
    </source>
</evidence>
<organism evidence="4 5">
    <name type="scientific">Jejuia spongiicola</name>
    <dbReference type="NCBI Taxonomy" id="2942207"/>
    <lineage>
        <taxon>Bacteria</taxon>
        <taxon>Pseudomonadati</taxon>
        <taxon>Bacteroidota</taxon>
        <taxon>Flavobacteriia</taxon>
        <taxon>Flavobacteriales</taxon>
        <taxon>Flavobacteriaceae</taxon>
        <taxon>Jejuia</taxon>
    </lineage>
</organism>
<evidence type="ECO:0000313" key="5">
    <source>
        <dbReference type="Proteomes" id="UP001165381"/>
    </source>
</evidence>
<dbReference type="Pfam" id="PF24595">
    <property type="entry name" value="DUF7619"/>
    <property type="match status" value="1"/>
</dbReference>
<dbReference type="RefSeq" id="WP_249972361.1">
    <property type="nucleotide sequence ID" value="NZ_JAMFLZ010000002.1"/>
</dbReference>
<dbReference type="InterPro" id="IPR055353">
    <property type="entry name" value="DUF7619"/>
</dbReference>
<comment type="caution">
    <text evidence="4">The sequence shown here is derived from an EMBL/GenBank/DDBJ whole genome shotgun (WGS) entry which is preliminary data.</text>
</comment>
<sequence>MKQLLLFSLFISFSISIYSQQGPPPPCGITSVYICDDNDDGFKELNLRGLFPFTSFCAASQGEVETDYHTISYYETQDDMNNETNAIINPEAYTNISNPQVIYFRANAINSGGNFESLTSYDDFVEIKRLSTTISPLEVCDDLSDGDDTNGYAIFDLTQIGVSIFCGSVPSNYSVSYYKDKAQTDLIVNPTAYYSNTQTIHARVEYLDTGYVETTSFELIVWIPPTMNSVSSVLVCDDDSDGFIEFDLTNKDSEILNGQVGSEVLYYEDSSFTNPIDKNTLYQNITNPQTIYVRVENSFGCFDTGEFSISVLPIPQINQPTPLEVCDDISGDGVETFDLNSKNTEIIGTQTGVSISYYSTLFDAEVDINPLPSSFTNYANPLTIYVRVQNDPTGCFAITTLDLYVKDCSNSGVIEVNAFYDEDTNGTFENDENLFVNGLFTYEMNNDGIQYVVSSSTGSFEIISDDDNNTYDISYSLYDEYLDCYNITTDLYEDVSATNGNLVTYNFPITKVQDCGDIAIYLVSYVPPRPGFDYVNYLVIKNKGLETVASGSVEFVHDPLVTFNNVTYIDAGNSVVNTATGFTLDFINLAPNQQETVLINMNVPVPTSLGALLTNTATYSVTDLSAENNTSVLSETVIGSYDPNDIAESHGPEIIHSDFEATDYLYYTVRFQNVGTADAINVSIDNTLDSRLDKSTIQMLLSSHANVFTRVDSQLNWKFDNIHLPSEDMDEPNSHGYVYYKIKPLTGYSVGDIIPNTAEIYFDFNPAVVTNTFQTEFVTTLSNEKISDSEFVLFPNPANNLVELKFNKYSSNSIETRIYNIQGKMILSNKNQLQNKAVQLNVSSLKSGLYFLKVNDGVNEFTRKLMVK</sequence>
<name>A0ABT0QC51_9FLAO</name>
<dbReference type="NCBIfam" id="TIGR04183">
    <property type="entry name" value="Por_Secre_tail"/>
    <property type="match status" value="1"/>
</dbReference>
<dbReference type="EMBL" id="JAMFLZ010000002">
    <property type="protein sequence ID" value="MCL6294474.1"/>
    <property type="molecule type" value="Genomic_DNA"/>
</dbReference>
<accession>A0ABT0QC51</accession>
<dbReference type="InterPro" id="IPR026444">
    <property type="entry name" value="Secre_tail"/>
</dbReference>
<keyword evidence="1" id="KW-0732">Signal</keyword>
<evidence type="ECO:0000256" key="1">
    <source>
        <dbReference type="ARBA" id="ARBA00022729"/>
    </source>
</evidence>
<dbReference type="Pfam" id="PF18962">
    <property type="entry name" value="Por_Secre_tail"/>
    <property type="match status" value="1"/>
</dbReference>
<gene>
    <name evidence="4" type="ORF">M3P09_05675</name>
</gene>
<feature type="domain" description="DUF7619" evidence="3">
    <location>
        <begin position="642"/>
        <end position="776"/>
    </location>
</feature>
<dbReference type="Proteomes" id="UP001165381">
    <property type="component" value="Unassembled WGS sequence"/>
</dbReference>
<proteinExistence type="predicted"/>
<evidence type="ECO:0000259" key="3">
    <source>
        <dbReference type="Pfam" id="PF24595"/>
    </source>
</evidence>
<reference evidence="4" key="1">
    <citation type="submission" date="2022-05" db="EMBL/GenBank/DDBJ databases">
        <authorList>
            <person name="Park J.-S."/>
        </authorList>
    </citation>
    <scope>NUCLEOTIDE SEQUENCE</scope>
    <source>
        <strain evidence="4">2012CJ34-3</strain>
    </source>
</reference>
<keyword evidence="5" id="KW-1185">Reference proteome</keyword>